<organism evidence="1 2">
    <name type="scientific">Oceaniferula marina</name>
    <dbReference type="NCBI Taxonomy" id="2748318"/>
    <lineage>
        <taxon>Bacteria</taxon>
        <taxon>Pseudomonadati</taxon>
        <taxon>Verrucomicrobiota</taxon>
        <taxon>Verrucomicrobiia</taxon>
        <taxon>Verrucomicrobiales</taxon>
        <taxon>Verrucomicrobiaceae</taxon>
        <taxon>Oceaniferula</taxon>
    </lineage>
</organism>
<sequence length="755" mass="80681">MGFTLTSTMLAAMLSAGVTGHIYGWTPGVGNESTTSDFTVDRQSRNDVVSFWHGVYMESEGYADRIQWTGSVAGAAPGSTSSAFKGDVQRRINYYRAMAGLSADMDMTPSSTVLIIGETPAGAIPQASTTKQVAAQAAALMVSRNTSEYLPGGGVSQGDDPHNPSASWTQGWSSELAKQARNGAFYSNLASGLYGPGAIDAYMDENDQGAAGAVNADVAHRRYLLYSRRAEFATGDVTSSSGGSYYSANALYCAGNLRSSVVPQFVAWPSDGYFPEPLATDYWSLSFPGADFSSATVTMTTGGGSVVNTSVVSRTATYGDNTLVWTPDASSMTSADTNDQVYHVTVSNMVLNSVVVSHSYTVTMINPNRLLDSPDLAGSASPPDSGARYYFDPIPNVEEYELDVSRQTVATWLEGAEAGTTGLIVDGTEGGYDLISGIRWNASNFYSTGSKAFRLAFETVPRTDQMMTIQRSVIPRAGAGLSFQMRRGYMTSNAQLQVQTSTDGGDTWITQQTYSGNGNGGVDGRFNLKQVSLPSEGLQTLIRFLFTTLTPNSGYSIADHGTAYPLGVFIDDVQVTNCDVLESAVPVSYTGDCSSVLLDATSAGGSLLVGNDYVLRLRARMGDHWFGYGEPLTVTPVTEASLSEYDAWVRSEYYFIGRFDEDYDQDGIPNGVERVFGMDPTDKSDGAAALRPSIVDGHIQLSHAIIPGGTVAAQLSYTLQSDSWQDVTVLIENGRASVSVPIGQQACYLRWKVSQ</sequence>
<dbReference type="Gene3D" id="2.60.120.260">
    <property type="entry name" value="Galactose-binding domain-like"/>
    <property type="match status" value="1"/>
</dbReference>
<comment type="caution">
    <text evidence="1">The sequence shown here is derived from an EMBL/GenBank/DDBJ whole genome shotgun (WGS) entry which is preliminary data.</text>
</comment>
<evidence type="ECO:0000313" key="2">
    <source>
        <dbReference type="Proteomes" id="UP000557872"/>
    </source>
</evidence>
<evidence type="ECO:0000313" key="1">
    <source>
        <dbReference type="EMBL" id="NWK55474.1"/>
    </source>
</evidence>
<reference evidence="1 2" key="1">
    <citation type="submission" date="2020-07" db="EMBL/GenBank/DDBJ databases">
        <title>Roseicoccus Jingziensis gen. nov., sp. nov., isolated from coastal seawater.</title>
        <authorList>
            <person name="Feng X."/>
        </authorList>
    </citation>
    <scope>NUCLEOTIDE SEQUENCE [LARGE SCALE GENOMIC DNA]</scope>
    <source>
        <strain evidence="1 2">N1E253</strain>
    </source>
</reference>
<dbReference type="EMBL" id="JACBAZ010000002">
    <property type="protein sequence ID" value="NWK55474.1"/>
    <property type="molecule type" value="Genomic_DNA"/>
</dbReference>
<proteinExistence type="predicted"/>
<keyword evidence="2" id="KW-1185">Reference proteome</keyword>
<protein>
    <recommendedName>
        <fullName evidence="3">SCP domain-containing protein</fullName>
    </recommendedName>
</protein>
<dbReference type="AlphaFoldDB" id="A0A851GMY1"/>
<accession>A0A851GMY1</accession>
<gene>
    <name evidence="1" type="ORF">HW115_07615</name>
</gene>
<dbReference type="Proteomes" id="UP000557872">
    <property type="component" value="Unassembled WGS sequence"/>
</dbReference>
<name>A0A851GMY1_9BACT</name>
<dbReference type="RefSeq" id="WP_178931988.1">
    <property type="nucleotide sequence ID" value="NZ_JACBAZ010000002.1"/>
</dbReference>
<evidence type="ECO:0008006" key="3">
    <source>
        <dbReference type="Google" id="ProtNLM"/>
    </source>
</evidence>